<feature type="region of interest" description="Disordered" evidence="2">
    <location>
        <begin position="44"/>
        <end position="97"/>
    </location>
</feature>
<accession>A0A4S2MJZ7</accession>
<evidence type="ECO:0000256" key="2">
    <source>
        <dbReference type="SAM" id="MobiDB-lite"/>
    </source>
</evidence>
<feature type="compositionally biased region" description="Low complexity" evidence="2">
    <location>
        <begin position="621"/>
        <end position="636"/>
    </location>
</feature>
<feature type="compositionally biased region" description="Pro residues" evidence="2">
    <location>
        <begin position="390"/>
        <end position="400"/>
    </location>
</feature>
<dbReference type="STRING" id="341454.A0A4S2MJZ7"/>
<name>A0A4S2MJZ7_9PEZI</name>
<feature type="compositionally biased region" description="Pro residues" evidence="2">
    <location>
        <begin position="464"/>
        <end position="474"/>
    </location>
</feature>
<dbReference type="EMBL" id="ML220156">
    <property type="protein sequence ID" value="TGZ77252.1"/>
    <property type="molecule type" value="Genomic_DNA"/>
</dbReference>
<reference evidence="3 4" key="1">
    <citation type="submission" date="2019-04" db="EMBL/GenBank/DDBJ databases">
        <title>Comparative genomics and transcriptomics to analyze fruiting body development in filamentous ascomycetes.</title>
        <authorList>
            <consortium name="DOE Joint Genome Institute"/>
            <person name="Lutkenhaus R."/>
            <person name="Traeger S."/>
            <person name="Breuer J."/>
            <person name="Kuo A."/>
            <person name="Lipzen A."/>
            <person name="Pangilinan J."/>
            <person name="Dilworth D."/>
            <person name="Sandor L."/>
            <person name="Poggeler S."/>
            <person name="Barry K."/>
            <person name="Grigoriev I.V."/>
            <person name="Nowrousian M."/>
        </authorList>
    </citation>
    <scope>NUCLEOTIDE SEQUENCE [LARGE SCALE GENOMIC DNA]</scope>
    <source>
        <strain evidence="3 4">CBS 389.68</strain>
    </source>
</reference>
<organism evidence="3 4">
    <name type="scientific">Ascodesmis nigricans</name>
    <dbReference type="NCBI Taxonomy" id="341454"/>
    <lineage>
        <taxon>Eukaryota</taxon>
        <taxon>Fungi</taxon>
        <taxon>Dikarya</taxon>
        <taxon>Ascomycota</taxon>
        <taxon>Pezizomycotina</taxon>
        <taxon>Pezizomycetes</taxon>
        <taxon>Pezizales</taxon>
        <taxon>Ascodesmidaceae</taxon>
        <taxon>Ascodesmis</taxon>
    </lineage>
</organism>
<dbReference type="InParanoid" id="A0A4S2MJZ7"/>
<feature type="compositionally biased region" description="Basic and acidic residues" evidence="2">
    <location>
        <begin position="521"/>
        <end position="530"/>
    </location>
</feature>
<proteinExistence type="predicted"/>
<sequence>MTSEVHAPRPFIMGSTTFPGISDSANFSPEELQKVIDFRDFIRSGKHPRFKPPPDVTNTIDRPKPPASAPTGLTAPEKAKLPARPPPPAVPSAKKEQKIEDVLLMKSEVLMRAEEKMKRNRLEKELGNQIAQKKHYQQLSLQVQDGYALPDEEVDLDDALEKAGVVMRPIERPEDPVSISKLVGFYGEMKEEERRQDAYQDDDLQNVRGLQESHNAPPPSSATSQIPSRVPSRASDRKREYEKAPAQPRDPRVPASDSLRRAAMDGASSQTADQPRYVATASGVRSPAAPQPIRPANMARVESQDHLVELDAASVEGYPYTAPTSRGRSPTLGRSGRNSPQAFIKPEPMSPYRKEWPARQPPSPRMEAYRVPPPSLPAPVPRPYDYEPEFAPPAPPPRYPPTYDGYGYREASYPPPTDYRRPYPPYGAPPPTAAYYPPPPATYEEYERHGSRPPHVMPRRSPSPAQPHPPPPPSKRPRRNSRSLSPGRRPRATPVRSPTPSERLERRSDRGFSRPPPPLEPSRRDERPVYDRAPPPRVDPYAPPEYPPHPPPPRPYYDGRDPYYPAPPPPRYMEEHLVSPRPESAMIPRENDFRSYRDREPYPRALLPPAGYPPLPPHPPMLSARPDYRAPSRAMMAPPPLPPPAEIPEYPPRDYYGRPVHPHNPADYVRGASVRPPDERAYLPPREASVRPDLPPPPAGYYGDVGGYRPQSVRPPVAGMGHPPPPPPPPQYGYDDYRGRY</sequence>
<evidence type="ECO:0000313" key="4">
    <source>
        <dbReference type="Proteomes" id="UP000298138"/>
    </source>
</evidence>
<evidence type="ECO:0000256" key="1">
    <source>
        <dbReference type="SAM" id="Coils"/>
    </source>
</evidence>
<feature type="region of interest" description="Disordered" evidence="2">
    <location>
        <begin position="601"/>
        <end position="741"/>
    </location>
</feature>
<feature type="compositionally biased region" description="Pro residues" evidence="2">
    <location>
        <begin position="610"/>
        <end position="620"/>
    </location>
</feature>
<feature type="compositionally biased region" description="Pro residues" evidence="2">
    <location>
        <begin position="722"/>
        <end position="731"/>
    </location>
</feature>
<dbReference type="PRINTS" id="PR01217">
    <property type="entry name" value="PRICHEXTENSN"/>
</dbReference>
<keyword evidence="4" id="KW-1185">Reference proteome</keyword>
<dbReference type="AlphaFoldDB" id="A0A4S2MJZ7"/>
<keyword evidence="1" id="KW-0175">Coiled coil</keyword>
<feature type="compositionally biased region" description="Pro residues" evidence="2">
    <location>
        <begin position="637"/>
        <end position="650"/>
    </location>
</feature>
<feature type="compositionally biased region" description="Basic and acidic residues" evidence="2">
    <location>
        <begin position="502"/>
        <end position="512"/>
    </location>
</feature>
<feature type="region of interest" description="Disordered" evidence="2">
    <location>
        <begin position="191"/>
        <end position="589"/>
    </location>
</feature>
<feature type="compositionally biased region" description="Pro residues" evidence="2">
    <location>
        <begin position="533"/>
        <end position="555"/>
    </location>
</feature>
<protein>
    <submittedName>
        <fullName evidence="3">Uncharacterized protein</fullName>
    </submittedName>
</protein>
<feature type="compositionally biased region" description="Pro residues" evidence="2">
    <location>
        <begin position="371"/>
        <end position="382"/>
    </location>
</feature>
<dbReference type="OrthoDB" id="5430896at2759"/>
<gene>
    <name evidence="3" type="ORF">EX30DRAFT_398669</name>
</gene>
<dbReference type="Proteomes" id="UP000298138">
    <property type="component" value="Unassembled WGS sequence"/>
</dbReference>
<feature type="compositionally biased region" description="Pro residues" evidence="2">
    <location>
        <begin position="413"/>
        <end position="441"/>
    </location>
</feature>
<feature type="coiled-coil region" evidence="1">
    <location>
        <begin position="112"/>
        <end position="139"/>
    </location>
</feature>
<feature type="compositionally biased region" description="Basic and acidic residues" evidence="2">
    <location>
        <begin position="234"/>
        <end position="243"/>
    </location>
</feature>
<evidence type="ECO:0000313" key="3">
    <source>
        <dbReference type="EMBL" id="TGZ77252.1"/>
    </source>
</evidence>